<keyword evidence="5" id="KW-1185">Reference proteome</keyword>
<evidence type="ECO:0000256" key="2">
    <source>
        <dbReference type="ARBA" id="ARBA00022553"/>
    </source>
</evidence>
<dbReference type="SUPFAM" id="SSF47336">
    <property type="entry name" value="ACP-like"/>
    <property type="match status" value="1"/>
</dbReference>
<protein>
    <submittedName>
        <fullName evidence="4">Acyl carrier protein</fullName>
    </submittedName>
</protein>
<dbReference type="PROSITE" id="PS50075">
    <property type="entry name" value="CARRIER"/>
    <property type="match status" value="1"/>
</dbReference>
<evidence type="ECO:0000259" key="3">
    <source>
        <dbReference type="PROSITE" id="PS50075"/>
    </source>
</evidence>
<reference evidence="4 5" key="1">
    <citation type="submission" date="2024-06" db="EMBL/GenBank/DDBJ databases">
        <title>The Natural Products Discovery Center: Release of the First 8490 Sequenced Strains for Exploring Actinobacteria Biosynthetic Diversity.</title>
        <authorList>
            <person name="Kalkreuter E."/>
            <person name="Kautsar S.A."/>
            <person name="Yang D."/>
            <person name="Bader C.D."/>
            <person name="Teijaro C.N."/>
            <person name="Fluegel L."/>
            <person name="Davis C.M."/>
            <person name="Simpson J.R."/>
            <person name="Lauterbach L."/>
            <person name="Steele A.D."/>
            <person name="Gui C."/>
            <person name="Meng S."/>
            <person name="Li G."/>
            <person name="Viehrig K."/>
            <person name="Ye F."/>
            <person name="Su P."/>
            <person name="Kiefer A.F."/>
            <person name="Nichols A."/>
            <person name="Cepeda A.J."/>
            <person name="Yan W."/>
            <person name="Fan B."/>
            <person name="Jiang Y."/>
            <person name="Adhikari A."/>
            <person name="Zheng C.-J."/>
            <person name="Schuster L."/>
            <person name="Cowan T.M."/>
            <person name="Smanski M.J."/>
            <person name="Chevrette M.G."/>
            <person name="De Carvalho L.P.S."/>
            <person name="Shen B."/>
        </authorList>
    </citation>
    <scope>NUCLEOTIDE SEQUENCE [LARGE SCALE GENOMIC DNA]</scope>
    <source>
        <strain evidence="4 5">NPDC000234</strain>
    </source>
</reference>
<accession>A0ABV1X3N4</accession>
<evidence type="ECO:0000313" key="4">
    <source>
        <dbReference type="EMBL" id="MER7183617.1"/>
    </source>
</evidence>
<dbReference type="Pfam" id="PF00550">
    <property type="entry name" value="PP-binding"/>
    <property type="match status" value="1"/>
</dbReference>
<comment type="caution">
    <text evidence="4">The sequence shown here is derived from an EMBL/GenBank/DDBJ whole genome shotgun (WGS) entry which is preliminary data.</text>
</comment>
<organism evidence="4 5">
    <name type="scientific">Streptomyces hyaluromycini</name>
    <dbReference type="NCBI Taxonomy" id="1377993"/>
    <lineage>
        <taxon>Bacteria</taxon>
        <taxon>Bacillati</taxon>
        <taxon>Actinomycetota</taxon>
        <taxon>Actinomycetes</taxon>
        <taxon>Kitasatosporales</taxon>
        <taxon>Streptomycetaceae</taxon>
        <taxon>Streptomyces</taxon>
    </lineage>
</organism>
<dbReference type="InterPro" id="IPR009081">
    <property type="entry name" value="PP-bd_ACP"/>
</dbReference>
<proteinExistence type="predicted"/>
<gene>
    <name evidence="4" type="ORF">ABT404_29805</name>
</gene>
<dbReference type="InterPro" id="IPR020806">
    <property type="entry name" value="PKS_PP-bd"/>
</dbReference>
<dbReference type="Proteomes" id="UP001474181">
    <property type="component" value="Unassembled WGS sequence"/>
</dbReference>
<dbReference type="RefSeq" id="WP_350785085.1">
    <property type="nucleotide sequence ID" value="NZ_JBEPEK010000260.1"/>
</dbReference>
<sequence>MSQTVTADEVREVLRTHLAEVLYCEPEEIGDDTAFQDLGLDSVLGAEVTAVINSRYGLEEKVEALYQNPTLAELAEHVAQCVGLPQGAR</sequence>
<dbReference type="Gene3D" id="1.10.1200.10">
    <property type="entry name" value="ACP-like"/>
    <property type="match status" value="1"/>
</dbReference>
<keyword evidence="2" id="KW-0597">Phosphoprotein</keyword>
<feature type="domain" description="Carrier" evidence="3">
    <location>
        <begin position="8"/>
        <end position="82"/>
    </location>
</feature>
<dbReference type="EMBL" id="JBEPEK010000260">
    <property type="protein sequence ID" value="MER7183617.1"/>
    <property type="molecule type" value="Genomic_DNA"/>
</dbReference>
<dbReference type="SMART" id="SM01294">
    <property type="entry name" value="PKS_PP_betabranch"/>
    <property type="match status" value="1"/>
</dbReference>
<keyword evidence="1" id="KW-0596">Phosphopantetheine</keyword>
<evidence type="ECO:0000256" key="1">
    <source>
        <dbReference type="ARBA" id="ARBA00022450"/>
    </source>
</evidence>
<evidence type="ECO:0000313" key="5">
    <source>
        <dbReference type="Proteomes" id="UP001474181"/>
    </source>
</evidence>
<dbReference type="SMART" id="SM00823">
    <property type="entry name" value="PKS_PP"/>
    <property type="match status" value="1"/>
</dbReference>
<name>A0ABV1X3N4_9ACTN</name>
<dbReference type="InterPro" id="IPR036736">
    <property type="entry name" value="ACP-like_sf"/>
</dbReference>